<evidence type="ECO:0000313" key="12">
    <source>
        <dbReference type="Proteomes" id="UP000663889"/>
    </source>
</evidence>
<evidence type="ECO:0000256" key="8">
    <source>
        <dbReference type="RuleBase" id="RU003827"/>
    </source>
</evidence>
<proteinExistence type="inferred from homology"/>
<evidence type="ECO:0000256" key="9">
    <source>
        <dbReference type="SAM" id="Phobius"/>
    </source>
</evidence>
<reference evidence="11" key="1">
    <citation type="submission" date="2021-02" db="EMBL/GenBank/DDBJ databases">
        <authorList>
            <person name="Nowell W R."/>
        </authorList>
    </citation>
    <scope>NUCLEOTIDE SEQUENCE</scope>
</reference>
<evidence type="ECO:0000313" key="11">
    <source>
        <dbReference type="EMBL" id="CAF1098977.1"/>
    </source>
</evidence>
<dbReference type="GO" id="GO:0012505">
    <property type="term" value="C:endomembrane system"/>
    <property type="evidence" value="ECO:0007669"/>
    <property type="project" value="UniProtKB-SubCell"/>
</dbReference>
<gene>
    <name evidence="11" type="ORF">SEV965_LOCUS15765</name>
</gene>
<dbReference type="SMART" id="SM01190">
    <property type="entry name" value="EMP24_GP25L"/>
    <property type="match status" value="1"/>
</dbReference>
<feature type="domain" description="GOLD" evidence="10">
    <location>
        <begin position="31"/>
        <end position="113"/>
    </location>
</feature>
<sequence length="227" mass="27048">MFYKYLILLILIIPIYTIDIELTILISANQRECFHEILPAGKTIEIEYEVLAGGDIDINYWFYSPTNRVLQSDFKKRDGHQTLKLEETGEYRFCFDNSLSRFHQKQVYFSLRIVDEHGNSEVDHVTEPWMKDVDRDDLGDLQSKIEHFKDTFQRIWDNMESAQRYQRVFNNYEVHDRVIAENNFERVNFWSMVHLILMIAVSIIQVVTIRSLFESKSAYGKFLRGKK</sequence>
<evidence type="ECO:0000256" key="5">
    <source>
        <dbReference type="ARBA" id="ARBA00022989"/>
    </source>
</evidence>
<dbReference type="PANTHER" id="PTHR22811">
    <property type="entry name" value="TRANSMEMBRANE EMP24 DOMAIN-CONTAINING PROTEIN"/>
    <property type="match status" value="1"/>
</dbReference>
<dbReference type="InterPro" id="IPR036598">
    <property type="entry name" value="GOLD_dom_sf"/>
</dbReference>
<dbReference type="Gene3D" id="2.60.120.680">
    <property type="entry name" value="GOLD domain"/>
    <property type="match status" value="1"/>
</dbReference>
<comment type="caution">
    <text evidence="11">The sequence shown here is derived from an EMBL/GenBank/DDBJ whole genome shotgun (WGS) entry which is preliminary data.</text>
</comment>
<evidence type="ECO:0000256" key="4">
    <source>
        <dbReference type="ARBA" id="ARBA00022729"/>
    </source>
</evidence>
<dbReference type="InterPro" id="IPR009038">
    <property type="entry name" value="GOLD_dom"/>
</dbReference>
<dbReference type="Proteomes" id="UP000663889">
    <property type="component" value="Unassembled WGS sequence"/>
</dbReference>
<feature type="transmembrane region" description="Helical" evidence="9">
    <location>
        <begin position="189"/>
        <end position="213"/>
    </location>
</feature>
<keyword evidence="3 8" id="KW-0812">Transmembrane</keyword>
<evidence type="ECO:0000256" key="6">
    <source>
        <dbReference type="ARBA" id="ARBA00023136"/>
    </source>
</evidence>
<keyword evidence="4" id="KW-0732">Signal</keyword>
<evidence type="ECO:0000256" key="3">
    <source>
        <dbReference type="ARBA" id="ARBA00022692"/>
    </source>
</evidence>
<organism evidence="11 12">
    <name type="scientific">Rotaria sordida</name>
    <dbReference type="NCBI Taxonomy" id="392033"/>
    <lineage>
        <taxon>Eukaryota</taxon>
        <taxon>Metazoa</taxon>
        <taxon>Spiralia</taxon>
        <taxon>Gnathifera</taxon>
        <taxon>Rotifera</taxon>
        <taxon>Eurotatoria</taxon>
        <taxon>Bdelloidea</taxon>
        <taxon>Philodinida</taxon>
        <taxon>Philodinidae</taxon>
        <taxon>Rotaria</taxon>
    </lineage>
</organism>
<comment type="similarity">
    <text evidence="2 8">Belongs to the EMP24/GP25L family.</text>
</comment>
<dbReference type="AlphaFoldDB" id="A0A814NV29"/>
<accession>A0A814NV29</accession>
<dbReference type="PROSITE" id="PS50866">
    <property type="entry name" value="GOLD"/>
    <property type="match status" value="1"/>
</dbReference>
<keyword evidence="6 9" id="KW-0472">Membrane</keyword>
<keyword evidence="5 9" id="KW-1133">Transmembrane helix</keyword>
<evidence type="ECO:0000256" key="1">
    <source>
        <dbReference type="ARBA" id="ARBA00004479"/>
    </source>
</evidence>
<evidence type="ECO:0000256" key="2">
    <source>
        <dbReference type="ARBA" id="ARBA00007104"/>
    </source>
</evidence>
<comment type="subcellular location">
    <subcellularLocation>
        <location evidence="7">Endomembrane system</location>
        <topology evidence="7">Single-pass membrane protein</topology>
    </subcellularLocation>
    <subcellularLocation>
        <location evidence="1 8">Membrane</location>
        <topology evidence="1 8">Single-pass type I membrane protein</topology>
    </subcellularLocation>
</comment>
<dbReference type="EMBL" id="CAJNOU010000836">
    <property type="protein sequence ID" value="CAF1098977.1"/>
    <property type="molecule type" value="Genomic_DNA"/>
</dbReference>
<evidence type="ECO:0000256" key="7">
    <source>
        <dbReference type="ARBA" id="ARBA00037847"/>
    </source>
</evidence>
<dbReference type="Pfam" id="PF01105">
    <property type="entry name" value="EMP24_GP25L"/>
    <property type="match status" value="1"/>
</dbReference>
<dbReference type="GO" id="GO:0016020">
    <property type="term" value="C:membrane"/>
    <property type="evidence" value="ECO:0007669"/>
    <property type="project" value="UniProtKB-SubCell"/>
</dbReference>
<dbReference type="InterPro" id="IPR015720">
    <property type="entry name" value="Emp24-like"/>
</dbReference>
<evidence type="ECO:0000259" key="10">
    <source>
        <dbReference type="PROSITE" id="PS50866"/>
    </source>
</evidence>
<protein>
    <recommendedName>
        <fullName evidence="10">GOLD domain-containing protein</fullName>
    </recommendedName>
</protein>
<name>A0A814NV29_9BILA</name>
<dbReference type="SUPFAM" id="SSF101576">
    <property type="entry name" value="Supernatant protein factor (SPF), C-terminal domain"/>
    <property type="match status" value="1"/>
</dbReference>